<evidence type="ECO:0000256" key="1">
    <source>
        <dbReference type="ARBA" id="ARBA00010333"/>
    </source>
</evidence>
<dbReference type="RefSeq" id="WP_163948076.1">
    <property type="nucleotide sequence ID" value="NZ_JAAHBU010000292.1"/>
</dbReference>
<comment type="similarity">
    <text evidence="1">Belongs to the bacterial solute-binding protein 3 family.</text>
</comment>
<evidence type="ECO:0000313" key="8">
    <source>
        <dbReference type="Proteomes" id="UP000482634"/>
    </source>
</evidence>
<evidence type="ECO:0000313" key="5">
    <source>
        <dbReference type="EMBL" id="NER60891.1"/>
    </source>
</evidence>
<accession>A0A6M0CTU9</accession>
<dbReference type="SMART" id="SM00062">
    <property type="entry name" value="PBPb"/>
    <property type="match status" value="1"/>
</dbReference>
<dbReference type="Gene3D" id="3.40.190.10">
    <property type="entry name" value="Periplasmic binding protein-like II"/>
    <property type="match status" value="2"/>
</dbReference>
<feature type="domain" description="Solute-binding protein family 3/N-terminal" evidence="4">
    <location>
        <begin position="24"/>
        <end position="246"/>
    </location>
</feature>
<dbReference type="Pfam" id="PF00497">
    <property type="entry name" value="SBP_bac_3"/>
    <property type="match status" value="1"/>
</dbReference>
<feature type="chain" id="PRO_5044630410" evidence="3">
    <location>
        <begin position="23"/>
        <end position="261"/>
    </location>
</feature>
<dbReference type="AlphaFoldDB" id="A0A6B3NUF2"/>
<dbReference type="InterPro" id="IPR001638">
    <property type="entry name" value="Solute-binding_3/MltF_N"/>
</dbReference>
<dbReference type="Proteomes" id="UP000482634">
    <property type="component" value="Unassembled WGS sequence"/>
</dbReference>
<dbReference type="EMBL" id="JAAHBU010000292">
    <property type="protein sequence ID" value="NER65586.1"/>
    <property type="molecule type" value="Genomic_DNA"/>
</dbReference>
<organism evidence="6 8">
    <name type="scientific">Pseudomonas brassicae</name>
    <dbReference type="NCBI Taxonomy" id="2708063"/>
    <lineage>
        <taxon>Bacteria</taxon>
        <taxon>Pseudomonadati</taxon>
        <taxon>Pseudomonadota</taxon>
        <taxon>Gammaproteobacteria</taxon>
        <taxon>Pseudomonadales</taxon>
        <taxon>Pseudomonadaceae</taxon>
        <taxon>Pseudomonas</taxon>
    </lineage>
</organism>
<dbReference type="PANTHER" id="PTHR35936:SF25">
    <property type="entry name" value="ABC TRANSPORTER SUBSTRATE-BINDING PROTEIN"/>
    <property type="match status" value="1"/>
</dbReference>
<gene>
    <name evidence="5" type="ORF">G3435_14735</name>
    <name evidence="6" type="ORF">G3436_19090</name>
</gene>
<accession>A0A6B3NUF2</accession>
<evidence type="ECO:0000259" key="4">
    <source>
        <dbReference type="SMART" id="SM00062"/>
    </source>
</evidence>
<dbReference type="PANTHER" id="PTHR35936">
    <property type="entry name" value="MEMBRANE-BOUND LYTIC MUREIN TRANSGLYCOSYLASE F"/>
    <property type="match status" value="1"/>
</dbReference>
<reference evidence="7 8" key="1">
    <citation type="submission" date="2020-02" db="EMBL/GenBank/DDBJ databases">
        <title>Broccoli isolated Pseudomonas sp.</title>
        <authorList>
            <person name="Fujikawa T."/>
            <person name="Sawada H."/>
        </authorList>
    </citation>
    <scope>NUCLEOTIDE SEQUENCE [LARGE SCALE GENOMIC DNA]</scope>
    <source>
        <strain evidence="6 8">MAFF212427</strain>
        <strain evidence="5 7">MAFF212428</strain>
    </source>
</reference>
<dbReference type="Proteomes" id="UP000480410">
    <property type="component" value="Unassembled WGS sequence"/>
</dbReference>
<comment type="caution">
    <text evidence="6">The sequence shown here is derived from an EMBL/GenBank/DDBJ whole genome shotgun (WGS) entry which is preliminary data.</text>
</comment>
<protein>
    <submittedName>
        <fullName evidence="6">Amino acid ABC transporter substrate-binding protein</fullName>
    </submittedName>
</protein>
<name>A0A6B3NUF2_9PSED</name>
<dbReference type="SUPFAM" id="SSF53850">
    <property type="entry name" value="Periplasmic binding protein-like II"/>
    <property type="match status" value="1"/>
</dbReference>
<proteinExistence type="inferred from homology"/>
<evidence type="ECO:0000313" key="7">
    <source>
        <dbReference type="Proteomes" id="UP000480410"/>
    </source>
</evidence>
<feature type="signal peptide" evidence="3">
    <location>
        <begin position="1"/>
        <end position="22"/>
    </location>
</feature>
<evidence type="ECO:0000256" key="2">
    <source>
        <dbReference type="ARBA" id="ARBA00022729"/>
    </source>
</evidence>
<keyword evidence="8" id="KW-1185">Reference proteome</keyword>
<evidence type="ECO:0000313" key="6">
    <source>
        <dbReference type="EMBL" id="NER65586.1"/>
    </source>
</evidence>
<sequence length="261" mass="29690">MPYFTRLLTALLLVCLSTLVQAEKLRIVTDPWPPYAYEENGQAKGIDYQVTAEVFRRLGIEVQWQFLPWKRCLAMLEQGLADGVLDIFRTEQRDAQLFYPSEPLSQVEFVLFQLNARPHVIQRLEDLKGLRVGTAPGYTYGTAFASATGFTREPAPTLEANFGMLQLGRIDLLITDRRAGRHVIATLGLEQQVSELPLLINRQSQYLAVRRNAGMDLLAQRFAAELRRFKQEPAYAELNARYHGTGANFQQAVEQQERSTQ</sequence>
<keyword evidence="2 3" id="KW-0732">Signal</keyword>
<dbReference type="EMBL" id="JAAHBV010000310">
    <property type="protein sequence ID" value="NER60891.1"/>
    <property type="molecule type" value="Genomic_DNA"/>
</dbReference>
<evidence type="ECO:0000256" key="3">
    <source>
        <dbReference type="SAM" id="SignalP"/>
    </source>
</evidence>